<proteinExistence type="predicted"/>
<sequence length="384" mass="43986">MSDTIAYNADKLTPLNDFPLQPASSHAPESLMAPSDFNASSSMHNQAMLFAPPQTTSYDSVINALSSNVHNPSLNVKLDPSLAQKDHHQRKLQHYAREQAQQQYAQRLRQHQLNVDQRYQQQLHGDRPAQYDPQMQQQNLLVQHSGQLQQRQQHLYQFLRTATAYPEQLLTPQQTPEQVSKVPSLPFETLAISHLQLQNSIALGFKDTTLQFAQQARTAPIPQPQVANHYLPSQRSTPDTHALPTQSSTTKPFLIAPQPQIRSAASDRAEAIYRNEIAERVRLDKERWQERETHAKRRAELKKDTSAIYHNYNECLQYFPLAGRERPSPYLTGLLANQSIPAEPTSDQGLAIQYAKRNWENFWEMGDLNYVVQKAKQEIEKRVE</sequence>
<dbReference type="GeneID" id="54353936"/>
<evidence type="ECO:0000313" key="3">
    <source>
        <dbReference type="Proteomes" id="UP000800082"/>
    </source>
</evidence>
<evidence type="ECO:0000256" key="1">
    <source>
        <dbReference type="SAM" id="MobiDB-lite"/>
    </source>
</evidence>
<dbReference type="Proteomes" id="UP000800082">
    <property type="component" value="Unassembled WGS sequence"/>
</dbReference>
<dbReference type="EMBL" id="ML978974">
    <property type="protein sequence ID" value="KAF1927024.1"/>
    <property type="molecule type" value="Genomic_DNA"/>
</dbReference>
<dbReference type="OrthoDB" id="3692269at2759"/>
<dbReference type="RefSeq" id="XP_033447276.1">
    <property type="nucleotide sequence ID" value="XM_033596269.1"/>
</dbReference>
<protein>
    <submittedName>
        <fullName evidence="2">Uncharacterized protein</fullName>
    </submittedName>
</protein>
<name>A0A6A5RJ81_9PLEO</name>
<dbReference type="AlphaFoldDB" id="A0A6A5RJ81"/>
<organism evidence="2 3">
    <name type="scientific">Didymella exigua CBS 183.55</name>
    <dbReference type="NCBI Taxonomy" id="1150837"/>
    <lineage>
        <taxon>Eukaryota</taxon>
        <taxon>Fungi</taxon>
        <taxon>Dikarya</taxon>
        <taxon>Ascomycota</taxon>
        <taxon>Pezizomycotina</taxon>
        <taxon>Dothideomycetes</taxon>
        <taxon>Pleosporomycetidae</taxon>
        <taxon>Pleosporales</taxon>
        <taxon>Pleosporineae</taxon>
        <taxon>Didymellaceae</taxon>
        <taxon>Didymella</taxon>
    </lineage>
</organism>
<evidence type="ECO:0000313" key="2">
    <source>
        <dbReference type="EMBL" id="KAF1927024.1"/>
    </source>
</evidence>
<feature type="region of interest" description="Disordered" evidence="1">
    <location>
        <begin position="13"/>
        <end position="39"/>
    </location>
</feature>
<keyword evidence="3" id="KW-1185">Reference proteome</keyword>
<gene>
    <name evidence="2" type="ORF">M421DRAFT_6582</name>
</gene>
<reference evidence="2" key="1">
    <citation type="journal article" date="2020" name="Stud. Mycol.">
        <title>101 Dothideomycetes genomes: a test case for predicting lifestyles and emergence of pathogens.</title>
        <authorList>
            <person name="Haridas S."/>
            <person name="Albert R."/>
            <person name="Binder M."/>
            <person name="Bloem J."/>
            <person name="Labutti K."/>
            <person name="Salamov A."/>
            <person name="Andreopoulos B."/>
            <person name="Baker S."/>
            <person name="Barry K."/>
            <person name="Bills G."/>
            <person name="Bluhm B."/>
            <person name="Cannon C."/>
            <person name="Castanera R."/>
            <person name="Culley D."/>
            <person name="Daum C."/>
            <person name="Ezra D."/>
            <person name="Gonzalez J."/>
            <person name="Henrissat B."/>
            <person name="Kuo A."/>
            <person name="Liang C."/>
            <person name="Lipzen A."/>
            <person name="Lutzoni F."/>
            <person name="Magnuson J."/>
            <person name="Mondo S."/>
            <person name="Nolan M."/>
            <person name="Ohm R."/>
            <person name="Pangilinan J."/>
            <person name="Park H.-J."/>
            <person name="Ramirez L."/>
            <person name="Alfaro M."/>
            <person name="Sun H."/>
            <person name="Tritt A."/>
            <person name="Yoshinaga Y."/>
            <person name="Zwiers L.-H."/>
            <person name="Turgeon B."/>
            <person name="Goodwin S."/>
            <person name="Spatafora J."/>
            <person name="Crous P."/>
            <person name="Grigoriev I."/>
        </authorList>
    </citation>
    <scope>NUCLEOTIDE SEQUENCE</scope>
    <source>
        <strain evidence="2">CBS 183.55</strain>
    </source>
</reference>
<accession>A0A6A5RJ81</accession>